<proteinExistence type="inferred from homology"/>
<organism evidence="16 17">
    <name type="scientific">Candidatus Liptonbacteria bacterium RIFCSPLOWO2_01_FULL_56_20</name>
    <dbReference type="NCBI Taxonomy" id="1798652"/>
    <lineage>
        <taxon>Bacteria</taxon>
        <taxon>Candidatus Liptoniibacteriota</taxon>
    </lineage>
</organism>
<dbReference type="InterPro" id="IPR006171">
    <property type="entry name" value="TOPRIM_dom"/>
</dbReference>
<evidence type="ECO:0000256" key="8">
    <source>
        <dbReference type="ARBA" id="ARBA00022833"/>
    </source>
</evidence>
<dbReference type="GO" id="GO:0003899">
    <property type="term" value="F:DNA-directed RNA polymerase activity"/>
    <property type="evidence" value="ECO:0007669"/>
    <property type="project" value="UniProtKB-UniRule"/>
</dbReference>
<keyword evidence="8 12" id="KW-0862">Zinc</keyword>
<dbReference type="AlphaFoldDB" id="A0A1G2CKE0"/>
<dbReference type="SMART" id="SM00493">
    <property type="entry name" value="TOPRIM"/>
    <property type="match status" value="1"/>
</dbReference>
<comment type="cofactor">
    <cofactor evidence="12 13 14">
        <name>Zn(2+)</name>
        <dbReference type="ChEBI" id="CHEBI:29105"/>
    </cofactor>
    <text evidence="12 13 14">Binds 1 zinc ion per monomer.</text>
</comment>
<dbReference type="GO" id="GO:0005737">
    <property type="term" value="C:cytoplasm"/>
    <property type="evidence" value="ECO:0007669"/>
    <property type="project" value="TreeGrafter"/>
</dbReference>
<reference evidence="16 17" key="1">
    <citation type="journal article" date="2016" name="Nat. Commun.">
        <title>Thousands of microbial genomes shed light on interconnected biogeochemical processes in an aquifer system.</title>
        <authorList>
            <person name="Anantharaman K."/>
            <person name="Brown C.T."/>
            <person name="Hug L.A."/>
            <person name="Sharon I."/>
            <person name="Castelle C.J."/>
            <person name="Probst A.J."/>
            <person name="Thomas B.C."/>
            <person name="Singh A."/>
            <person name="Wilkins M.J."/>
            <person name="Karaoz U."/>
            <person name="Brodie E.L."/>
            <person name="Williams K.H."/>
            <person name="Hubbard S.S."/>
            <person name="Banfield J.F."/>
        </authorList>
    </citation>
    <scope>NUCLEOTIDE SEQUENCE [LARGE SCALE GENOMIC DNA]</scope>
</reference>
<dbReference type="Pfam" id="PF13155">
    <property type="entry name" value="Toprim_2"/>
    <property type="match status" value="1"/>
</dbReference>
<dbReference type="GO" id="GO:0006269">
    <property type="term" value="P:DNA replication, synthesis of primer"/>
    <property type="evidence" value="ECO:0007669"/>
    <property type="project" value="UniProtKB-UniRule"/>
</dbReference>
<sequence length="577" mass="64127">MAASPTETIKERLDVVEFLKGYLTLQPAGKNFKALCPFHREKTPSFMVSPERQSWHCFGCGLGGDIFSFLMRYENVEFGEALRVLAERAGVELRRLNPAEYKFAGLLYDINNAAKEFFIRELGLSEAAKQYLKERGLTGATIQEFELGWAPNEPEALAMHFLKQGYDPEDLIRAGLVIKTERGARFDRFRGRIMFPIHNHFGKVVGFTGRILPTRPEPVEGSGNPSTSSGLAVAKYMNSPETPIFAKSKLLYGFSKTKNAIREAGKAFLVEGQMDLLMSWQAGVRHVVASSGTALTADHLRVLRRVADQLVVSFDNDEAGLAAGERAIDLAEASDFDVRVATFSGYKDPADAAQADPAGLSAVVAAGKPAMEFYFDRYLPKGSFEFRDRATLNNIRAVVGKIKNIASPIQQGFWIKELSKRIKVEEKFLIEEAGKLAVNAPAFSRGEEAAETQQRNFTRRDLIGQELLSAALAKNDFALVEDSLLYFTGMCREAGAVLQRGERTASDPKLDEVINLVVLRAGEFSPREVEDLKKHLSHEYFKERRLELTELVKRAEAEGNKEALEGALREFGQLPVV</sequence>
<dbReference type="Gene3D" id="3.90.980.10">
    <property type="entry name" value="DNA primase, catalytic core, N-terminal domain"/>
    <property type="match status" value="1"/>
</dbReference>
<protein>
    <recommendedName>
        <fullName evidence="12 13">DNA primase</fullName>
        <ecNumber evidence="12">2.7.7.101</ecNumber>
    </recommendedName>
</protein>
<dbReference type="PIRSF" id="PIRSF002811">
    <property type="entry name" value="DnaG"/>
    <property type="match status" value="1"/>
</dbReference>
<dbReference type="SMART" id="SM00400">
    <property type="entry name" value="ZnF_CHCC"/>
    <property type="match status" value="1"/>
</dbReference>
<evidence type="ECO:0000256" key="5">
    <source>
        <dbReference type="ARBA" id="ARBA00022705"/>
    </source>
</evidence>
<keyword evidence="9" id="KW-0460">Magnesium</keyword>
<dbReference type="Pfam" id="PF08275">
    <property type="entry name" value="DNAG_N"/>
    <property type="match status" value="1"/>
</dbReference>
<dbReference type="GO" id="GO:1990077">
    <property type="term" value="C:primosome complex"/>
    <property type="evidence" value="ECO:0007669"/>
    <property type="project" value="UniProtKB-KW"/>
</dbReference>
<comment type="domain">
    <text evidence="12">Contains an N-terminal zinc-binding domain, a central core domain that contains the primase activity, and a C-terminal DnaB-binding domain.</text>
</comment>
<keyword evidence="2 12" id="KW-0639">Primosome</keyword>
<evidence type="ECO:0000313" key="17">
    <source>
        <dbReference type="Proteomes" id="UP000178495"/>
    </source>
</evidence>
<evidence type="ECO:0000256" key="9">
    <source>
        <dbReference type="ARBA" id="ARBA00022842"/>
    </source>
</evidence>
<dbReference type="NCBIfam" id="TIGR01391">
    <property type="entry name" value="dnaG"/>
    <property type="match status" value="1"/>
</dbReference>
<dbReference type="GO" id="GO:0000428">
    <property type="term" value="C:DNA-directed RNA polymerase complex"/>
    <property type="evidence" value="ECO:0007669"/>
    <property type="project" value="UniProtKB-KW"/>
</dbReference>
<evidence type="ECO:0000256" key="14">
    <source>
        <dbReference type="PIRSR" id="PIRSR002811-1"/>
    </source>
</evidence>
<dbReference type="CDD" id="cd03364">
    <property type="entry name" value="TOPRIM_DnaG_primases"/>
    <property type="match status" value="1"/>
</dbReference>
<keyword evidence="1 12" id="KW-0240">DNA-directed RNA polymerase</keyword>
<dbReference type="PANTHER" id="PTHR30313:SF2">
    <property type="entry name" value="DNA PRIMASE"/>
    <property type="match status" value="1"/>
</dbReference>
<dbReference type="EMBL" id="MHLC01000006">
    <property type="protein sequence ID" value="OGZ01682.1"/>
    <property type="molecule type" value="Genomic_DNA"/>
</dbReference>
<dbReference type="InterPro" id="IPR050219">
    <property type="entry name" value="DnaG_primase"/>
</dbReference>
<dbReference type="EC" id="2.7.7.101" evidence="12"/>
<evidence type="ECO:0000256" key="4">
    <source>
        <dbReference type="ARBA" id="ARBA00022695"/>
    </source>
</evidence>
<dbReference type="Gene3D" id="3.40.1360.10">
    <property type="match status" value="1"/>
</dbReference>
<dbReference type="HAMAP" id="MF_00974">
    <property type="entry name" value="DNA_primase_DnaG"/>
    <property type="match status" value="1"/>
</dbReference>
<evidence type="ECO:0000256" key="6">
    <source>
        <dbReference type="ARBA" id="ARBA00022723"/>
    </source>
</evidence>
<dbReference type="SUPFAM" id="SSF57783">
    <property type="entry name" value="Zinc beta-ribbon"/>
    <property type="match status" value="1"/>
</dbReference>
<name>A0A1G2CKE0_9BACT</name>
<dbReference type="InterPro" id="IPR013264">
    <property type="entry name" value="DNAG_N"/>
</dbReference>
<evidence type="ECO:0000256" key="2">
    <source>
        <dbReference type="ARBA" id="ARBA00022515"/>
    </source>
</evidence>
<dbReference type="InterPro" id="IPR006295">
    <property type="entry name" value="DNA_primase_DnaG"/>
</dbReference>
<comment type="catalytic activity">
    <reaction evidence="12">
        <text>ssDNA + n NTP = ssDNA/pppN(pN)n-1 hybrid + (n-1) diphosphate.</text>
        <dbReference type="EC" id="2.7.7.101"/>
    </reaction>
</comment>
<dbReference type="Gene3D" id="3.90.580.10">
    <property type="entry name" value="Zinc finger, CHC2-type domain"/>
    <property type="match status" value="1"/>
</dbReference>
<keyword evidence="3 12" id="KW-0808">Transferase</keyword>
<dbReference type="InterPro" id="IPR034151">
    <property type="entry name" value="TOPRIM_DnaG_bac"/>
</dbReference>
<evidence type="ECO:0000313" key="16">
    <source>
        <dbReference type="EMBL" id="OGZ01682.1"/>
    </source>
</evidence>
<evidence type="ECO:0000256" key="13">
    <source>
        <dbReference type="PIRNR" id="PIRNR002811"/>
    </source>
</evidence>
<evidence type="ECO:0000256" key="11">
    <source>
        <dbReference type="ARBA" id="ARBA00023163"/>
    </source>
</evidence>
<evidence type="ECO:0000259" key="15">
    <source>
        <dbReference type="PROSITE" id="PS50880"/>
    </source>
</evidence>
<dbReference type="InterPro" id="IPR036977">
    <property type="entry name" value="DNA_primase_Znf_CHC2"/>
</dbReference>
<dbReference type="STRING" id="1798652.A3A43_01345"/>
<evidence type="ECO:0000256" key="7">
    <source>
        <dbReference type="ARBA" id="ARBA00022771"/>
    </source>
</evidence>
<comment type="caution">
    <text evidence="16">The sequence shown here is derived from an EMBL/GenBank/DDBJ whole genome shotgun (WGS) entry which is preliminary data.</text>
</comment>
<dbReference type="SUPFAM" id="SSF56731">
    <property type="entry name" value="DNA primase core"/>
    <property type="match status" value="1"/>
</dbReference>
<comment type="function">
    <text evidence="12 13">RNA polymerase that catalyzes the synthesis of short RNA molecules used as primers for DNA polymerase during DNA replication.</text>
</comment>
<keyword evidence="10 12" id="KW-0238">DNA-binding</keyword>
<keyword evidence="6 12" id="KW-0479">Metal-binding</keyword>
<dbReference type="Proteomes" id="UP000178495">
    <property type="component" value="Unassembled WGS sequence"/>
</dbReference>
<keyword evidence="11 12" id="KW-0804">Transcription</keyword>
<dbReference type="FunFam" id="3.90.580.10:FF:000001">
    <property type="entry name" value="DNA primase"/>
    <property type="match status" value="1"/>
</dbReference>
<dbReference type="InterPro" id="IPR002694">
    <property type="entry name" value="Znf_CHC2"/>
</dbReference>
<dbReference type="PROSITE" id="PS50880">
    <property type="entry name" value="TOPRIM"/>
    <property type="match status" value="1"/>
</dbReference>
<feature type="domain" description="Toprim" evidence="15">
    <location>
        <begin position="265"/>
        <end position="346"/>
    </location>
</feature>
<evidence type="ECO:0000256" key="3">
    <source>
        <dbReference type="ARBA" id="ARBA00022679"/>
    </source>
</evidence>
<dbReference type="Pfam" id="PF01807">
    <property type="entry name" value="Zn_ribbon_DnaG"/>
    <property type="match status" value="1"/>
</dbReference>
<gene>
    <name evidence="12" type="primary">dnaG</name>
    <name evidence="16" type="ORF">A3A43_01345</name>
</gene>
<evidence type="ECO:0000256" key="1">
    <source>
        <dbReference type="ARBA" id="ARBA00022478"/>
    </source>
</evidence>
<dbReference type="InterPro" id="IPR037068">
    <property type="entry name" value="DNA_primase_core_N_sf"/>
</dbReference>
<evidence type="ECO:0000256" key="12">
    <source>
        <dbReference type="HAMAP-Rule" id="MF_00974"/>
    </source>
</evidence>
<feature type="zinc finger region" description="CHC2-type" evidence="12 14">
    <location>
        <begin position="36"/>
        <end position="60"/>
    </location>
</feature>
<dbReference type="InterPro" id="IPR030846">
    <property type="entry name" value="DnaG_bac"/>
</dbReference>
<comment type="subunit">
    <text evidence="12">Monomer. Interacts with DnaB.</text>
</comment>
<dbReference type="GO" id="GO:0008270">
    <property type="term" value="F:zinc ion binding"/>
    <property type="evidence" value="ECO:0007669"/>
    <property type="project" value="UniProtKB-UniRule"/>
</dbReference>
<keyword evidence="4 12" id="KW-0548">Nucleotidyltransferase</keyword>
<evidence type="ECO:0000256" key="10">
    <source>
        <dbReference type="ARBA" id="ARBA00023125"/>
    </source>
</evidence>
<keyword evidence="5 12" id="KW-0235">DNA replication</keyword>
<comment type="similarity">
    <text evidence="12 13">Belongs to the DnaG primase family.</text>
</comment>
<dbReference type="GO" id="GO:0003677">
    <property type="term" value="F:DNA binding"/>
    <property type="evidence" value="ECO:0007669"/>
    <property type="project" value="UniProtKB-KW"/>
</dbReference>
<dbReference type="PANTHER" id="PTHR30313">
    <property type="entry name" value="DNA PRIMASE"/>
    <property type="match status" value="1"/>
</dbReference>
<keyword evidence="7 12" id="KW-0863">Zinc-finger</keyword>
<accession>A0A1G2CKE0</accession>